<proteinExistence type="predicted"/>
<sequence>MGVGEPSPFPRRRGQRASGRPPGRRGKGALARGVSFERAAMTLGQGGKLRPAPRRAGTRRR</sequence>
<dbReference type="EMBL" id="ANAH02000064">
    <property type="protein sequence ID" value="EPX56979.1"/>
    <property type="molecule type" value="Genomic_DNA"/>
</dbReference>
<dbReference type="AlphaFoldDB" id="S9Q6M3"/>
<evidence type="ECO:0000313" key="3">
    <source>
        <dbReference type="Proteomes" id="UP000011682"/>
    </source>
</evidence>
<evidence type="ECO:0000313" key="2">
    <source>
        <dbReference type="EMBL" id="EPX56979.1"/>
    </source>
</evidence>
<reference evidence="2" key="1">
    <citation type="submission" date="2013-05" db="EMBL/GenBank/DDBJ databases">
        <title>Genome assembly of Cystobacter fuscus DSM 2262.</title>
        <authorList>
            <person name="Sharma G."/>
            <person name="Khatri I."/>
            <person name="Kaur C."/>
            <person name="Mayilraj S."/>
            <person name="Subramanian S."/>
        </authorList>
    </citation>
    <scope>NUCLEOTIDE SEQUENCE [LARGE SCALE GENOMIC DNA]</scope>
    <source>
        <strain evidence="2">DSM 2262</strain>
    </source>
</reference>
<feature type="compositionally biased region" description="Basic residues" evidence="1">
    <location>
        <begin position="51"/>
        <end position="61"/>
    </location>
</feature>
<keyword evidence="2" id="KW-0808">Transferase</keyword>
<protein>
    <submittedName>
        <fullName evidence="2">Glucosamine--fructose-6-phosphate aminotransferase</fullName>
    </submittedName>
</protein>
<name>S9Q6M3_CYSF2</name>
<accession>S9Q6M3</accession>
<gene>
    <name evidence="2" type="ORF">D187_006733</name>
</gene>
<comment type="caution">
    <text evidence="2">The sequence shown here is derived from an EMBL/GenBank/DDBJ whole genome shotgun (WGS) entry which is preliminary data.</text>
</comment>
<organism evidence="2 3">
    <name type="scientific">Cystobacter fuscus (strain ATCC 25194 / DSM 2262 / NBRC 100088 / M29)</name>
    <dbReference type="NCBI Taxonomy" id="1242864"/>
    <lineage>
        <taxon>Bacteria</taxon>
        <taxon>Pseudomonadati</taxon>
        <taxon>Myxococcota</taxon>
        <taxon>Myxococcia</taxon>
        <taxon>Myxococcales</taxon>
        <taxon>Cystobacterineae</taxon>
        <taxon>Archangiaceae</taxon>
        <taxon>Cystobacter</taxon>
    </lineage>
</organism>
<dbReference type="Proteomes" id="UP000011682">
    <property type="component" value="Unassembled WGS sequence"/>
</dbReference>
<keyword evidence="3" id="KW-1185">Reference proteome</keyword>
<evidence type="ECO:0000256" key="1">
    <source>
        <dbReference type="SAM" id="MobiDB-lite"/>
    </source>
</evidence>
<keyword evidence="2" id="KW-0032">Aminotransferase</keyword>
<feature type="region of interest" description="Disordered" evidence="1">
    <location>
        <begin position="1"/>
        <end position="61"/>
    </location>
</feature>
<dbReference type="GO" id="GO:0008483">
    <property type="term" value="F:transaminase activity"/>
    <property type="evidence" value="ECO:0007669"/>
    <property type="project" value="UniProtKB-KW"/>
</dbReference>